<evidence type="ECO:0000256" key="5">
    <source>
        <dbReference type="ARBA" id="ARBA00024042"/>
    </source>
</evidence>
<dbReference type="PIRSF" id="PIRSF000138">
    <property type="entry name" value="Al-hdrx_acd_dh"/>
    <property type="match status" value="1"/>
</dbReference>
<feature type="binding site" evidence="7">
    <location>
        <position position="261"/>
    </location>
    <ligand>
        <name>glyoxylate</name>
        <dbReference type="ChEBI" id="CHEBI:36655"/>
    </ligand>
</feature>
<feature type="domain" description="FMN hydroxy acid dehydrogenase" evidence="8">
    <location>
        <begin position="1"/>
        <end position="363"/>
    </location>
</feature>
<feature type="binding site" evidence="7">
    <location>
        <position position="27"/>
    </location>
    <ligand>
        <name>glyoxylate</name>
        <dbReference type="ChEBI" id="CHEBI:36655"/>
    </ligand>
</feature>
<keyword evidence="2 7" id="KW-0285">Flavoprotein</keyword>
<keyword evidence="3 7" id="KW-0288">FMN</keyword>
<dbReference type="STRING" id="1912961.BU204_02255"/>
<evidence type="ECO:0000256" key="7">
    <source>
        <dbReference type="PIRSR" id="PIRSR000138-2"/>
    </source>
</evidence>
<gene>
    <name evidence="9" type="ORF">BU204_02255</name>
</gene>
<protein>
    <submittedName>
        <fullName evidence="9">Alpha-hydroxy-acid oxidizing enzyme</fullName>
    </submittedName>
</protein>
<evidence type="ECO:0000313" key="9">
    <source>
        <dbReference type="EMBL" id="OLF19333.1"/>
    </source>
</evidence>
<feature type="binding site" evidence="7">
    <location>
        <position position="166"/>
    </location>
    <ligand>
        <name>glyoxylate</name>
        <dbReference type="ChEBI" id="CHEBI:36655"/>
    </ligand>
</feature>
<name>A0A1Q8CYA0_9PSEU</name>
<feature type="binding site" evidence="7">
    <location>
        <position position="157"/>
    </location>
    <ligand>
        <name>FMN</name>
        <dbReference type="ChEBI" id="CHEBI:58210"/>
    </ligand>
</feature>
<evidence type="ECO:0000313" key="10">
    <source>
        <dbReference type="Proteomes" id="UP000185596"/>
    </source>
</evidence>
<evidence type="ECO:0000256" key="6">
    <source>
        <dbReference type="PIRSR" id="PIRSR000138-1"/>
    </source>
</evidence>
<dbReference type="InterPro" id="IPR000262">
    <property type="entry name" value="FMN-dep_DH"/>
</dbReference>
<organism evidence="9 10">
    <name type="scientific">Actinophytocola xanthii</name>
    <dbReference type="NCBI Taxonomy" id="1912961"/>
    <lineage>
        <taxon>Bacteria</taxon>
        <taxon>Bacillati</taxon>
        <taxon>Actinomycetota</taxon>
        <taxon>Actinomycetes</taxon>
        <taxon>Pseudonocardiales</taxon>
        <taxon>Pseudonocardiaceae</taxon>
    </lineage>
</organism>
<feature type="binding site" evidence="7">
    <location>
        <position position="256"/>
    </location>
    <ligand>
        <name>FMN</name>
        <dbReference type="ChEBI" id="CHEBI:58210"/>
    </ligand>
</feature>
<reference evidence="9 10" key="1">
    <citation type="submission" date="2016-12" db="EMBL/GenBank/DDBJ databases">
        <title>The draft genome sequence of Actinophytocola sp. 11-183.</title>
        <authorList>
            <person name="Wang W."/>
            <person name="Yuan L."/>
        </authorList>
    </citation>
    <scope>NUCLEOTIDE SEQUENCE [LARGE SCALE GENOMIC DNA]</scope>
    <source>
        <strain evidence="9 10">11-183</strain>
    </source>
</reference>
<dbReference type="OrthoDB" id="9770452at2"/>
<dbReference type="GO" id="GO:0016614">
    <property type="term" value="F:oxidoreductase activity, acting on CH-OH group of donors"/>
    <property type="evidence" value="ECO:0007669"/>
    <property type="project" value="UniProtKB-ARBA"/>
</dbReference>
<dbReference type="PANTHER" id="PTHR10578:SF107">
    <property type="entry name" value="2-HYDROXYACID OXIDASE 1"/>
    <property type="match status" value="1"/>
</dbReference>
<dbReference type="EMBL" id="MSIE01000002">
    <property type="protein sequence ID" value="OLF19333.1"/>
    <property type="molecule type" value="Genomic_DNA"/>
</dbReference>
<proteinExistence type="inferred from homology"/>
<sequence>MTREQAPSLADVARLAQARLPRDLWDYVAGGSGAETTLAANRAALEEVSMLPRVLTGTRAPDPATRLLGSAAAAPFAVAPMAYQRLLHPDGELATAEAAAAAGVPFVVSTLSSVPVEQIARTGATTWFQLYWLRPPGLVESLVARAEDAGCEALVVTVDVPVMGRRLRDVRNSFALPDDVVAAHLADGAASRAHEPVPGESAIAAHTAATFAPGLGWADIARLRASTSLPLVLKGILDPRDALLAEESGVDAVVVSNHGGRQFDGAAPSIAALPAVADALAGRVAVYLDSGIRTGTDILRALACGAEGVLVGRPVLHGLAVDGARGVGHVLSLLAEELRDAMTLAGCADVAAVRALSTVRTVRTR</sequence>
<keyword evidence="4" id="KW-0560">Oxidoreductase</keyword>
<evidence type="ECO:0000256" key="3">
    <source>
        <dbReference type="ARBA" id="ARBA00022643"/>
    </source>
</evidence>
<feature type="binding site" evidence="7">
    <location>
        <position position="129"/>
    </location>
    <ligand>
        <name>FMN</name>
        <dbReference type="ChEBI" id="CHEBI:58210"/>
    </ligand>
</feature>
<dbReference type="Gene3D" id="3.20.20.70">
    <property type="entry name" value="Aldolase class I"/>
    <property type="match status" value="1"/>
</dbReference>
<feature type="active site" description="Proton acceptor" evidence="6">
    <location>
        <position position="258"/>
    </location>
</feature>
<comment type="caution">
    <text evidence="9">The sequence shown here is derived from an EMBL/GenBank/DDBJ whole genome shotgun (WGS) entry which is preliminary data.</text>
</comment>
<accession>A0A1Q8CYA0</accession>
<feature type="binding site" evidence="7">
    <location>
        <position position="234"/>
    </location>
    <ligand>
        <name>FMN</name>
        <dbReference type="ChEBI" id="CHEBI:58210"/>
    </ligand>
</feature>
<dbReference type="Pfam" id="PF01070">
    <property type="entry name" value="FMN_dh"/>
    <property type="match status" value="1"/>
</dbReference>
<feature type="binding site" evidence="7">
    <location>
        <begin position="80"/>
        <end position="82"/>
    </location>
    <ligand>
        <name>FMN</name>
        <dbReference type="ChEBI" id="CHEBI:58210"/>
    </ligand>
</feature>
<dbReference type="FunFam" id="3.20.20.70:FF:000029">
    <property type="entry name" value="L-lactate dehydrogenase"/>
    <property type="match status" value="1"/>
</dbReference>
<dbReference type="PROSITE" id="PS51349">
    <property type="entry name" value="FMN_HYDROXY_ACID_DH_2"/>
    <property type="match status" value="1"/>
</dbReference>
<evidence type="ECO:0000256" key="1">
    <source>
        <dbReference type="ARBA" id="ARBA00001917"/>
    </source>
</evidence>
<comment type="cofactor">
    <cofactor evidence="1">
        <name>FMN</name>
        <dbReference type="ChEBI" id="CHEBI:58210"/>
    </cofactor>
</comment>
<evidence type="ECO:0000256" key="4">
    <source>
        <dbReference type="ARBA" id="ARBA00023002"/>
    </source>
</evidence>
<dbReference type="AlphaFoldDB" id="A0A1Q8CYA0"/>
<dbReference type="CDD" id="cd02809">
    <property type="entry name" value="alpha_hydroxyacid_oxid_FMN"/>
    <property type="match status" value="1"/>
</dbReference>
<dbReference type="InterPro" id="IPR037396">
    <property type="entry name" value="FMN_HAD"/>
</dbReference>
<evidence type="ECO:0000256" key="2">
    <source>
        <dbReference type="ARBA" id="ARBA00022630"/>
    </source>
</evidence>
<feature type="binding site" evidence="7">
    <location>
        <begin position="312"/>
        <end position="313"/>
    </location>
    <ligand>
        <name>FMN</name>
        <dbReference type="ChEBI" id="CHEBI:58210"/>
    </ligand>
</feature>
<evidence type="ECO:0000259" key="8">
    <source>
        <dbReference type="PROSITE" id="PS51349"/>
    </source>
</evidence>
<keyword evidence="10" id="KW-1185">Reference proteome</keyword>
<dbReference type="InterPro" id="IPR013785">
    <property type="entry name" value="Aldolase_TIM"/>
</dbReference>
<dbReference type="GO" id="GO:0010181">
    <property type="term" value="F:FMN binding"/>
    <property type="evidence" value="ECO:0007669"/>
    <property type="project" value="InterPro"/>
</dbReference>
<dbReference type="RefSeq" id="WP_075123934.1">
    <property type="nucleotide sequence ID" value="NZ_MSIE01000002.1"/>
</dbReference>
<feature type="binding site" evidence="7">
    <location>
        <position position="258"/>
    </location>
    <ligand>
        <name>FMN</name>
        <dbReference type="ChEBI" id="CHEBI:58210"/>
    </ligand>
</feature>
<dbReference type="InterPro" id="IPR012133">
    <property type="entry name" value="Alpha-hydoxy_acid_DH_FMN"/>
</dbReference>
<dbReference type="SUPFAM" id="SSF51395">
    <property type="entry name" value="FMN-linked oxidoreductases"/>
    <property type="match status" value="1"/>
</dbReference>
<feature type="binding site" evidence="7">
    <location>
        <position position="109"/>
    </location>
    <ligand>
        <name>FMN</name>
        <dbReference type="ChEBI" id="CHEBI:58210"/>
    </ligand>
</feature>
<comment type="similarity">
    <text evidence="5">Belongs to the FMN-dependent alpha-hydroxy acid dehydrogenase family.</text>
</comment>
<dbReference type="Proteomes" id="UP000185596">
    <property type="component" value="Unassembled WGS sequence"/>
</dbReference>
<dbReference type="PROSITE" id="PS00557">
    <property type="entry name" value="FMN_HYDROXY_ACID_DH_1"/>
    <property type="match status" value="1"/>
</dbReference>
<feature type="binding site" evidence="7">
    <location>
        <position position="131"/>
    </location>
    <ligand>
        <name>glyoxylate</name>
        <dbReference type="ChEBI" id="CHEBI:36655"/>
    </ligand>
</feature>
<feature type="binding site" evidence="7">
    <location>
        <begin position="289"/>
        <end position="293"/>
    </location>
    <ligand>
        <name>FMN</name>
        <dbReference type="ChEBI" id="CHEBI:58210"/>
    </ligand>
</feature>
<dbReference type="InterPro" id="IPR008259">
    <property type="entry name" value="FMN_hydac_DH_AS"/>
</dbReference>
<dbReference type="PANTHER" id="PTHR10578">
    <property type="entry name" value="S -2-HYDROXY-ACID OXIDASE-RELATED"/>
    <property type="match status" value="1"/>
</dbReference>